<accession>A0ABN9SPZ3</accession>
<reference evidence="2" key="1">
    <citation type="submission" date="2023-10" db="EMBL/GenBank/DDBJ databases">
        <authorList>
            <person name="Chen Y."/>
            <person name="Shah S."/>
            <person name="Dougan E. K."/>
            <person name="Thang M."/>
            <person name="Chan C."/>
        </authorList>
    </citation>
    <scope>NUCLEOTIDE SEQUENCE [LARGE SCALE GENOMIC DNA]</scope>
</reference>
<name>A0ABN9SPZ3_9DINO</name>
<keyword evidence="3" id="KW-1185">Reference proteome</keyword>
<evidence type="ECO:0000256" key="1">
    <source>
        <dbReference type="SAM" id="MobiDB-lite"/>
    </source>
</evidence>
<dbReference type="EMBL" id="CAUYUJ010012447">
    <property type="protein sequence ID" value="CAK0833973.1"/>
    <property type="molecule type" value="Genomic_DNA"/>
</dbReference>
<protein>
    <submittedName>
        <fullName evidence="2">Uncharacterized protein</fullName>
    </submittedName>
</protein>
<dbReference type="Proteomes" id="UP001189429">
    <property type="component" value="Unassembled WGS sequence"/>
</dbReference>
<evidence type="ECO:0000313" key="2">
    <source>
        <dbReference type="EMBL" id="CAK0833973.1"/>
    </source>
</evidence>
<proteinExistence type="predicted"/>
<sequence length="1271" mass="136730">MQPLGHALLTRLAFELKLRLINGARPSPAGSVDAAVVAVSQPSRNEHRLAQAQRAVRALRARLVRQHAVIKRHEARVAVLEGGVGDPLVISKTGSQQLSWTSTIAMGVRRNLSNMAAADFGVTLLDVSRQTVCRSERLVGSCIVATSRQFFSEWRLALGTFLARSPAPPAQHSIINVYSWRSDATNSGVWQRQKVCALEAEAYVMLNPLPPDSTRTCQMCDVFSYIKRLSDVQTVTGGSGECTYRLIVKQLKGSDQVRARRIIAILTAPMPNVIFMGHNCWEHVVHLIIGQALKLADQFLKEWGRSWRYYSTVAICANVWREAARPIYLWWITACGPMDAKARASTLCPKACSARWGAVEAVEERLSAVAGALHTAFAAVLAGRAAAEAAPVEDAPGEAAAAAVAFEPVLAAGVDARRAVGDLSTDSAKAWSAMLGRWRRQAVTSTADPLFWGMVKCSLWSRSVTTHASCFLKATGRQHIAELACGKAGSLFSECDALLSAHPWEDLFRRMPQDDESTMLNSYAISNIMVHAGGFFRRLLEPAVTWPYRMFGLIYGGDRLADAPLRRQTADALLTTDPADLDIGTRKLCDVFARDLRSIRQRGVCPPRLWYALSAASRAWRSDTRENESINKTISLISERAPSVGLDLLSARCTTKHAIGGFAGTGDARGRRAGARQRWSPLPNTDSPLDPSINVATALRALCPDMRVSARRAWCVAHNSAFHSVWRTQPAGMSLCFCFGDSPQNGCPWWVSIERDRCRHVFAELRLDEPGMCARLVRPLTAVRSVRLFDTFFEPVRVSDGPVRMMCFRLTWDRKSMVTASLSALDDVHFRFVKFKQKPQTGTSPAAPLPLPMHPPPPAGGSADPSRDDDHDPLCDALATIMHADGVYEDELLASEAVSTEMAAQCAGIDIADAAPSAADLEFHESVDASTVPEDDRHQSITGRRCDAVAATAARKELQHRLDHAALGPAIHGAAAKGVDIVAAASDAAAGDIAATTDRLLEAAVYDGIASMAPPPAPPPPHAQPLTLCSARAALRAWAESFAVSIGALQSRRRACTADVGEAGQLSVMSISRADAARNDYIRRVCYAHWAQPRSCYGRPTGLMPDGTVAHPSNAHVRAVYLKTSSIVWPAIGVSLRACDKGAIVGAPVQRCHAMWTVALDRECVVAAQQVTHSPIVGDDESALEPCVACGGTTAPATLVQCALCLGLWHPACAASVVDLVREAVDGHRASLVYKDVPPAVHCWARAVCTAVVGAPPPPGAGSAASSAAAA</sequence>
<evidence type="ECO:0000313" key="3">
    <source>
        <dbReference type="Proteomes" id="UP001189429"/>
    </source>
</evidence>
<feature type="region of interest" description="Disordered" evidence="1">
    <location>
        <begin position="839"/>
        <end position="872"/>
    </location>
</feature>
<comment type="caution">
    <text evidence="2">The sequence shown here is derived from an EMBL/GenBank/DDBJ whole genome shotgun (WGS) entry which is preliminary data.</text>
</comment>
<organism evidence="2 3">
    <name type="scientific">Prorocentrum cordatum</name>
    <dbReference type="NCBI Taxonomy" id="2364126"/>
    <lineage>
        <taxon>Eukaryota</taxon>
        <taxon>Sar</taxon>
        <taxon>Alveolata</taxon>
        <taxon>Dinophyceae</taxon>
        <taxon>Prorocentrales</taxon>
        <taxon>Prorocentraceae</taxon>
        <taxon>Prorocentrum</taxon>
    </lineage>
</organism>
<gene>
    <name evidence="2" type="ORF">PCOR1329_LOCUS31523</name>
</gene>
<feature type="compositionally biased region" description="Pro residues" evidence="1">
    <location>
        <begin position="847"/>
        <end position="859"/>
    </location>
</feature>